<evidence type="ECO:0000256" key="1">
    <source>
        <dbReference type="SAM" id="MobiDB-lite"/>
    </source>
</evidence>
<sequence>MAGRGGAGSGAASGIEGFRPEGLGPHRLRPSAGVVDKLVDVGGLDPAAGVRAPLIITGRLAGSFFGLPGPGGRQPVGIGPVRAGVVLLDGEAGMTLAIWVEDEMPGSERLGVFVFEVDEPGVVAFDLLQSRTEPFHVSGQAFPVCIVGRAWDGLI</sequence>
<keyword evidence="3" id="KW-1185">Reference proteome</keyword>
<dbReference type="RefSeq" id="WP_155894841.1">
    <property type="nucleotide sequence ID" value="NZ_CP004350.1"/>
</dbReference>
<feature type="region of interest" description="Disordered" evidence="1">
    <location>
        <begin position="1"/>
        <end position="22"/>
    </location>
</feature>
<dbReference type="EMBL" id="CP004350">
    <property type="protein sequence ID" value="AHI20913.1"/>
    <property type="molecule type" value="Genomic_DNA"/>
</dbReference>
<dbReference type="Proteomes" id="UP000019226">
    <property type="component" value="Chromosome"/>
</dbReference>
<feature type="compositionally biased region" description="Gly residues" evidence="1">
    <location>
        <begin position="1"/>
        <end position="11"/>
    </location>
</feature>
<evidence type="ECO:0000313" key="3">
    <source>
        <dbReference type="Proteomes" id="UP000019226"/>
    </source>
</evidence>
<name>A0ABM5PSB7_9CORY</name>
<accession>A0ABM5PSB7</accession>
<protein>
    <submittedName>
        <fullName evidence="2">Uncharacterized protein</fullName>
    </submittedName>
</protein>
<proteinExistence type="predicted"/>
<organism evidence="2 3">
    <name type="scientific">Corynebacterium casei LMG S-19264</name>
    <dbReference type="NCBI Taxonomy" id="1285583"/>
    <lineage>
        <taxon>Bacteria</taxon>
        <taxon>Bacillati</taxon>
        <taxon>Actinomycetota</taxon>
        <taxon>Actinomycetes</taxon>
        <taxon>Mycobacteriales</taxon>
        <taxon>Corynebacteriaceae</taxon>
        <taxon>Corynebacterium</taxon>
    </lineage>
</organism>
<dbReference type="GeneID" id="82879039"/>
<reference evidence="3" key="1">
    <citation type="submission" date="2013-02" db="EMBL/GenBank/DDBJ databases">
        <title>The complete genome sequence of Corynebacterium casei LMG S-19264 (=DSM 44701).</title>
        <authorList>
            <person name="Ruckert C."/>
            <person name="Albersmeier A."/>
            <person name="Kalinowski J."/>
        </authorList>
    </citation>
    <scope>NUCLEOTIDE SEQUENCE [LARGE SCALE GENOMIC DNA]</scope>
    <source>
        <strain evidence="3">LMG S-19264</strain>
    </source>
</reference>
<gene>
    <name evidence="2" type="ORF">CCASEI_11815</name>
</gene>
<evidence type="ECO:0000313" key="2">
    <source>
        <dbReference type="EMBL" id="AHI20913.1"/>
    </source>
</evidence>